<dbReference type="PANTHER" id="PTHR31987:SF1">
    <property type="entry name" value="GLUTAMINASE A"/>
    <property type="match status" value="1"/>
</dbReference>
<keyword evidence="2" id="KW-1133">Transmembrane helix</keyword>
<dbReference type="InterPro" id="IPR012341">
    <property type="entry name" value="6hp_glycosidase-like_sf"/>
</dbReference>
<proteinExistence type="predicted"/>
<dbReference type="GO" id="GO:0005975">
    <property type="term" value="P:carbohydrate metabolic process"/>
    <property type="evidence" value="ECO:0007669"/>
    <property type="project" value="InterPro"/>
</dbReference>
<gene>
    <name evidence="5" type="ORF">PYCCODRAFT_1464180</name>
</gene>
<dbReference type="Pfam" id="PF17168">
    <property type="entry name" value="DUF5127"/>
    <property type="match status" value="1"/>
</dbReference>
<accession>A0A1Y2J0Y6</accession>
<dbReference type="EMBL" id="KZ084089">
    <property type="protein sequence ID" value="OSD07070.1"/>
    <property type="molecule type" value="Genomic_DNA"/>
</dbReference>
<organism evidence="5 6">
    <name type="scientific">Trametes coccinea (strain BRFM310)</name>
    <name type="common">Pycnoporus coccineus</name>
    <dbReference type="NCBI Taxonomy" id="1353009"/>
    <lineage>
        <taxon>Eukaryota</taxon>
        <taxon>Fungi</taxon>
        <taxon>Dikarya</taxon>
        <taxon>Basidiomycota</taxon>
        <taxon>Agaricomycotina</taxon>
        <taxon>Agaricomycetes</taxon>
        <taxon>Polyporales</taxon>
        <taxon>Polyporaceae</taxon>
        <taxon>Trametes</taxon>
    </lineage>
</organism>
<dbReference type="InterPro" id="IPR052743">
    <property type="entry name" value="Glutaminase_GtaA"/>
</dbReference>
<dbReference type="InterPro" id="IPR008928">
    <property type="entry name" value="6-hairpin_glycosidase_sf"/>
</dbReference>
<dbReference type="AlphaFoldDB" id="A0A1Y2J0Y6"/>
<protein>
    <recommendedName>
        <fullName evidence="7">DUF1793-domain-containing protein</fullName>
    </recommendedName>
</protein>
<evidence type="ECO:0000259" key="4">
    <source>
        <dbReference type="Pfam" id="PF17168"/>
    </source>
</evidence>
<dbReference type="SUPFAM" id="SSF48208">
    <property type="entry name" value="Six-hairpin glycosidases"/>
    <property type="match status" value="1"/>
</dbReference>
<evidence type="ECO:0000259" key="3">
    <source>
        <dbReference type="Pfam" id="PF16335"/>
    </source>
</evidence>
<dbReference type="InterPro" id="IPR032514">
    <property type="entry name" value="GtaA_central"/>
</dbReference>
<feature type="transmembrane region" description="Helical" evidence="2">
    <location>
        <begin position="693"/>
        <end position="718"/>
    </location>
</feature>
<dbReference type="GO" id="GO:0003824">
    <property type="term" value="F:catalytic activity"/>
    <property type="evidence" value="ECO:0007669"/>
    <property type="project" value="UniProtKB-ARBA"/>
</dbReference>
<feature type="region of interest" description="Disordered" evidence="1">
    <location>
        <begin position="828"/>
        <end position="851"/>
    </location>
</feature>
<feature type="domain" description="Glutaminase A central" evidence="3">
    <location>
        <begin position="306"/>
        <end position="667"/>
    </location>
</feature>
<evidence type="ECO:0008006" key="7">
    <source>
        <dbReference type="Google" id="ProtNLM"/>
    </source>
</evidence>
<feature type="domain" description="Glutaminase A N-terminal" evidence="4">
    <location>
        <begin position="67"/>
        <end position="298"/>
    </location>
</feature>
<keyword evidence="2" id="KW-0812">Transmembrane</keyword>
<dbReference type="PANTHER" id="PTHR31987">
    <property type="entry name" value="GLUTAMINASE A-RELATED"/>
    <property type="match status" value="1"/>
</dbReference>
<dbReference type="InterPro" id="IPR033433">
    <property type="entry name" value="GtaA_N"/>
</dbReference>
<evidence type="ECO:0000256" key="2">
    <source>
        <dbReference type="SAM" id="Phobius"/>
    </source>
</evidence>
<keyword evidence="2" id="KW-0472">Membrane</keyword>
<name>A0A1Y2J0Y6_TRAC3</name>
<feature type="region of interest" description="Disordered" evidence="1">
    <location>
        <begin position="726"/>
        <end position="758"/>
    </location>
</feature>
<sequence length="885" mass="96438">MSAWAIELVVVDTEVVAGLFNSWPLFRGNVNLRWAGKVRVDNQTYAWMGEDYSSKLVNATGLQITPTRSIFFMQAGPMNITVTFLSPIEPSDWVLQSLPFSYMSFEAIATDGRPHEVQVYSDISADWLSGDRSSAVRWSQNATNGSIYQEINLQSPQSFVEIQGQAQDGAAYYAMAKRDGLTWQIGQNQTCREQFSSNGSLANTVSTSFTPIESSGGDTVFAFAVKLGTIERTASPVTWSIGYVRNPTIQYTVANGSTQKLSPYFVKQYGNDIEKAIETVTGSYPEILQRAIEFDEAIVGNASKISSQYADLVSLALRQTMGALDFTVSTNPDGTTNASDVRVFMKDVNGNAQMPDGQFLHGRVNPVEKMYAAMPALLYVNASIIGFLLAPLLDAQDLVTDMSYAAQDIGVAYPNATGIRGPHNQGIEQTGNMLIMLYAHARFSGDGSLINAHYNLAKRWADYLVAQSLTPTDQSTADNQGGANMTNLAIKGIIGVKAMAEISRVLGESMDAQQYDKHAAALVSSWQSLATSTDQEHLLGYYGDEQSWTLMYNIYADRLLGTEIISQTLLQRETAFYQNLIQSAQISGSTPLDTVLGNMNSPAWELFTAAFVQDELVRDSFIEKAWETAVMSSELSPFSATYYTTVNNETIANGSAGPAVGAMYALLALNLPNMTISVSHHADEYSGNRTSSVGALVGGVVGAFGGLIFVSLCIFWSLRTRRQARRKEKLASTQKPRGPILSASPYTYSPPHPLPSLHDAAITTLEDSNQEVVEITSSLEAHATQDSVLNEALEKGPESDTIVECQSPSAPTFQDAPRSPEVIPASREPVLSGRDSPIAPPETRGGGVLPPTEVLRLQTQMEMLWRTVEEMRAERRSEPPPEYSG</sequence>
<dbReference type="Pfam" id="PF16335">
    <property type="entry name" value="GtaA_6_Hairpin"/>
    <property type="match status" value="1"/>
</dbReference>
<evidence type="ECO:0000313" key="6">
    <source>
        <dbReference type="Proteomes" id="UP000193067"/>
    </source>
</evidence>
<dbReference type="OrthoDB" id="3918848at2759"/>
<evidence type="ECO:0000256" key="1">
    <source>
        <dbReference type="SAM" id="MobiDB-lite"/>
    </source>
</evidence>
<keyword evidence="6" id="KW-1185">Reference proteome</keyword>
<dbReference type="STRING" id="1353009.A0A1Y2J0Y6"/>
<reference evidence="5 6" key="1">
    <citation type="journal article" date="2015" name="Biotechnol. Biofuels">
        <title>Enhanced degradation of softwood versus hardwood by the white-rot fungus Pycnoporus coccineus.</title>
        <authorList>
            <person name="Couturier M."/>
            <person name="Navarro D."/>
            <person name="Chevret D."/>
            <person name="Henrissat B."/>
            <person name="Piumi F."/>
            <person name="Ruiz-Duenas F.J."/>
            <person name="Martinez A.T."/>
            <person name="Grigoriev I.V."/>
            <person name="Riley R."/>
            <person name="Lipzen A."/>
            <person name="Berrin J.G."/>
            <person name="Master E.R."/>
            <person name="Rosso M.N."/>
        </authorList>
    </citation>
    <scope>NUCLEOTIDE SEQUENCE [LARGE SCALE GENOMIC DNA]</scope>
    <source>
        <strain evidence="5 6">BRFM310</strain>
    </source>
</reference>
<dbReference type="Gene3D" id="1.50.10.10">
    <property type="match status" value="1"/>
</dbReference>
<dbReference type="Proteomes" id="UP000193067">
    <property type="component" value="Unassembled WGS sequence"/>
</dbReference>
<evidence type="ECO:0000313" key="5">
    <source>
        <dbReference type="EMBL" id="OSD07070.1"/>
    </source>
</evidence>